<comment type="function">
    <text evidence="1">Acetylates the N-terminal alanine of ribosomal protein bS18.</text>
</comment>
<dbReference type="CDD" id="cd24032">
    <property type="entry name" value="ASKHA_NBD_TsaB"/>
    <property type="match status" value="1"/>
</dbReference>
<feature type="active site" description="Proton donor" evidence="1">
    <location>
        <position position="375"/>
    </location>
</feature>
<dbReference type="GO" id="GO:0005829">
    <property type="term" value="C:cytosol"/>
    <property type="evidence" value="ECO:0007669"/>
    <property type="project" value="TreeGrafter"/>
</dbReference>
<dbReference type="GO" id="GO:0002949">
    <property type="term" value="P:tRNA threonylcarbamoyladenosine modification"/>
    <property type="evidence" value="ECO:0007669"/>
    <property type="project" value="InterPro"/>
</dbReference>
<evidence type="ECO:0000313" key="3">
    <source>
        <dbReference type="EMBL" id="MBC2768711.1"/>
    </source>
</evidence>
<protein>
    <recommendedName>
        <fullName evidence="1">[Ribosomal protein bS18]-alanine N-acetyltransferase</fullName>
        <ecNumber evidence="1">2.3.1.266</ecNumber>
    </recommendedName>
</protein>
<dbReference type="InterPro" id="IPR022496">
    <property type="entry name" value="T6A_TsaB"/>
</dbReference>
<accession>A0A842HN63</accession>
<dbReference type="PROSITE" id="PS51186">
    <property type="entry name" value="GNAT"/>
    <property type="match status" value="1"/>
</dbReference>
<dbReference type="Gene3D" id="3.40.630.30">
    <property type="match status" value="1"/>
</dbReference>
<feature type="domain" description="N-acetyltransferase" evidence="2">
    <location>
        <begin position="262"/>
        <end position="408"/>
    </location>
</feature>
<dbReference type="InterPro" id="IPR006464">
    <property type="entry name" value="AcTrfase_RimI/Ard1"/>
</dbReference>
<dbReference type="InterPro" id="IPR000182">
    <property type="entry name" value="GNAT_dom"/>
</dbReference>
<dbReference type="NCBIfam" id="TIGR01575">
    <property type="entry name" value="rimI"/>
    <property type="match status" value="1"/>
</dbReference>
<evidence type="ECO:0000313" key="4">
    <source>
        <dbReference type="Proteomes" id="UP000545386"/>
    </source>
</evidence>
<dbReference type="SUPFAM" id="SSF55729">
    <property type="entry name" value="Acyl-CoA N-acyltransferases (Nat)"/>
    <property type="match status" value="1"/>
</dbReference>
<dbReference type="Pfam" id="PF00814">
    <property type="entry name" value="TsaD"/>
    <property type="match status" value="1"/>
</dbReference>
<feature type="binding site" evidence="1">
    <location>
        <begin position="329"/>
        <end position="331"/>
    </location>
    <ligand>
        <name>acetyl-CoA</name>
        <dbReference type="ChEBI" id="CHEBI:57288"/>
    </ligand>
</feature>
<evidence type="ECO:0000256" key="1">
    <source>
        <dbReference type="HAMAP-Rule" id="MF_02210"/>
    </source>
</evidence>
<keyword evidence="4" id="KW-1185">Reference proteome</keyword>
<dbReference type="InterPro" id="IPR043690">
    <property type="entry name" value="RimI"/>
</dbReference>
<dbReference type="InterPro" id="IPR016181">
    <property type="entry name" value="Acyl_CoA_acyltransferase"/>
</dbReference>
<dbReference type="EC" id="2.3.1.266" evidence="1"/>
<comment type="similarity">
    <text evidence="1">Belongs to the acetyltransferase family. RimI subfamily.</text>
</comment>
<organism evidence="3 4">
    <name type="scientific">Pusillimonas minor</name>
    <dbReference type="NCBI Taxonomy" id="2697024"/>
    <lineage>
        <taxon>Bacteria</taxon>
        <taxon>Pseudomonadati</taxon>
        <taxon>Pseudomonadota</taxon>
        <taxon>Betaproteobacteria</taxon>
        <taxon>Burkholderiales</taxon>
        <taxon>Alcaligenaceae</taxon>
        <taxon>Pusillimonas</taxon>
    </lineage>
</organism>
<proteinExistence type="inferred from homology"/>
<dbReference type="RefSeq" id="WP_185778531.1">
    <property type="nucleotide sequence ID" value="NZ_JACJUU010000001.1"/>
</dbReference>
<feature type="binding site" evidence="1">
    <location>
        <position position="368"/>
    </location>
    <ligand>
        <name>acetyl-CoA</name>
        <dbReference type="ChEBI" id="CHEBI:57288"/>
    </ligand>
</feature>
<dbReference type="EMBL" id="JACJUU010000001">
    <property type="protein sequence ID" value="MBC2768711.1"/>
    <property type="molecule type" value="Genomic_DNA"/>
</dbReference>
<dbReference type="Proteomes" id="UP000545386">
    <property type="component" value="Unassembled WGS sequence"/>
</dbReference>
<dbReference type="NCBIfam" id="TIGR03725">
    <property type="entry name" value="T6A_YeaZ"/>
    <property type="match status" value="1"/>
</dbReference>
<dbReference type="Gene3D" id="3.30.420.40">
    <property type="match status" value="2"/>
</dbReference>
<dbReference type="AlphaFoldDB" id="A0A842HN63"/>
<gene>
    <name evidence="3" type="primary">tsaB</name>
    <name evidence="1" type="synonym">rimI</name>
    <name evidence="3" type="ORF">GTU67_02130</name>
</gene>
<dbReference type="PANTHER" id="PTHR11735">
    <property type="entry name" value="TRNA N6-ADENOSINE THREONYLCARBAMOYLTRANSFERASE"/>
    <property type="match status" value="1"/>
</dbReference>
<keyword evidence="1" id="KW-0012">Acyltransferase</keyword>
<dbReference type="InterPro" id="IPR043129">
    <property type="entry name" value="ATPase_NBD"/>
</dbReference>
<comment type="subcellular location">
    <subcellularLocation>
        <location evidence="1">Cytoplasm</location>
    </subcellularLocation>
</comment>
<keyword evidence="1" id="KW-0963">Cytoplasm</keyword>
<dbReference type="GO" id="GO:0008999">
    <property type="term" value="F:protein-N-terminal-alanine acetyltransferase activity"/>
    <property type="evidence" value="ECO:0007669"/>
    <property type="project" value="UniProtKB-UniRule"/>
</dbReference>
<comment type="caution">
    <text evidence="3">The sequence shown here is derived from an EMBL/GenBank/DDBJ whole genome shotgun (WGS) entry which is preliminary data.</text>
</comment>
<dbReference type="CDD" id="cd04301">
    <property type="entry name" value="NAT_SF"/>
    <property type="match status" value="1"/>
</dbReference>
<dbReference type="Pfam" id="PF00583">
    <property type="entry name" value="Acetyltransf_1"/>
    <property type="match status" value="1"/>
</dbReference>
<evidence type="ECO:0000259" key="2">
    <source>
        <dbReference type="PROSITE" id="PS51186"/>
    </source>
</evidence>
<dbReference type="SUPFAM" id="SSF53067">
    <property type="entry name" value="Actin-like ATPase domain"/>
    <property type="match status" value="2"/>
</dbReference>
<dbReference type="HAMAP" id="MF_02210">
    <property type="entry name" value="RimI"/>
    <property type="match status" value="1"/>
</dbReference>
<sequence>MNLHILALETSSRVCDVALLSVVDGHESTHVVSHDGTGEHAERLLPMVQEALDRAGIARTDLSAIAFGQGPGGFTGLRVACGVAQGLSYALGLPVVPVPSLLAAAAADTHNDAIRVVAQDARMNEIYVAVYVPEPNGDLVELQAATLVGVDDFVFWLGRQARQWQVAWPGPVAIIGDALDAYPGLVLPGVLSLADTERPVRLGLPVRATGAAVAQQARRFLKAGQVVQPAQAAPLYVRDKVAYTTAERQQGMGGNPKTQSEVQLLSMSEAHLDAVAALEARVQSHPWTRGNFADALKAGYSAKVALLGEQVVGFSVVQHAPDVAHLLLIAVSPVMQRQGLGYRLLRQAELETRQAGLPALLLEVRPSNQAAVAFYTNRGFVQVGLRKGYYPNGSHPREDALVLQKGLEPLAGRS</sequence>
<dbReference type="InterPro" id="IPR000905">
    <property type="entry name" value="Gcp-like_dom"/>
</dbReference>
<feature type="active site" description="Proton acceptor" evidence="1">
    <location>
        <position position="363"/>
    </location>
</feature>
<reference evidence="3 4" key="1">
    <citation type="submission" date="2020-08" db="EMBL/GenBank/DDBJ databases">
        <title>Paraeoetvoesia sp. YC-7-48 draft genome sequence.</title>
        <authorList>
            <person name="Yao L."/>
        </authorList>
    </citation>
    <scope>NUCLEOTIDE SEQUENCE [LARGE SCALE GENOMIC DNA]</scope>
    <source>
        <strain evidence="4">YC-7-48</strain>
    </source>
</reference>
<keyword evidence="1 3" id="KW-0808">Transferase</keyword>
<comment type="caution">
    <text evidence="1">Lacks conserved residue(s) required for the propagation of feature annotation.</text>
</comment>
<dbReference type="PANTHER" id="PTHR11735:SF11">
    <property type="entry name" value="TRNA THREONYLCARBAMOYLADENOSINE BIOSYNTHESIS PROTEIN TSAB"/>
    <property type="match status" value="1"/>
</dbReference>
<comment type="catalytic activity">
    <reaction evidence="1">
        <text>N-terminal L-alanyl-[ribosomal protein bS18] + acetyl-CoA = N-terminal N(alpha)-acetyl-L-alanyl-[ribosomal protein bS18] + CoA + H(+)</text>
        <dbReference type="Rhea" id="RHEA:43756"/>
        <dbReference type="Rhea" id="RHEA-COMP:10676"/>
        <dbReference type="Rhea" id="RHEA-COMP:10677"/>
        <dbReference type="ChEBI" id="CHEBI:15378"/>
        <dbReference type="ChEBI" id="CHEBI:57287"/>
        <dbReference type="ChEBI" id="CHEBI:57288"/>
        <dbReference type="ChEBI" id="CHEBI:64718"/>
        <dbReference type="ChEBI" id="CHEBI:83683"/>
        <dbReference type="EC" id="2.3.1.266"/>
    </reaction>
</comment>
<name>A0A842HN63_9BURK</name>